<name>A0ABS2MV17_9BACI</name>
<dbReference type="RefSeq" id="WP_204497182.1">
    <property type="nucleotide sequence ID" value="NZ_JAFBDR010000001.1"/>
</dbReference>
<evidence type="ECO:0000256" key="1">
    <source>
        <dbReference type="ARBA" id="ARBA00000073"/>
    </source>
</evidence>
<dbReference type="Pfam" id="PF00849">
    <property type="entry name" value="PseudoU_synth_2"/>
    <property type="match status" value="1"/>
</dbReference>
<dbReference type="PANTHER" id="PTHR21600:SF44">
    <property type="entry name" value="RIBOSOMAL LARGE SUBUNIT PSEUDOURIDINE SYNTHASE D"/>
    <property type="match status" value="1"/>
</dbReference>
<reference evidence="7 8" key="1">
    <citation type="submission" date="2021-01" db="EMBL/GenBank/DDBJ databases">
        <title>Genomic Encyclopedia of Type Strains, Phase IV (KMG-IV): sequencing the most valuable type-strain genomes for metagenomic binning, comparative biology and taxonomic classification.</title>
        <authorList>
            <person name="Goeker M."/>
        </authorList>
    </citation>
    <scope>NUCLEOTIDE SEQUENCE [LARGE SCALE GENOMIC DNA]</scope>
    <source>
        <strain evidence="7 8">DSM 23711</strain>
    </source>
</reference>
<dbReference type="PROSITE" id="PS50889">
    <property type="entry name" value="S4"/>
    <property type="match status" value="1"/>
</dbReference>
<dbReference type="InterPro" id="IPR006224">
    <property type="entry name" value="PsdUridine_synth_RluA-like_CS"/>
</dbReference>
<comment type="caution">
    <text evidence="7">The sequence shown here is derived from an EMBL/GenBank/DDBJ whole genome shotgun (WGS) entry which is preliminary data.</text>
</comment>
<comment type="similarity">
    <text evidence="2 5">Belongs to the pseudouridine synthase RluA family.</text>
</comment>
<keyword evidence="4" id="KW-0694">RNA-binding</keyword>
<keyword evidence="3 5" id="KW-0413">Isomerase</keyword>
<dbReference type="SMART" id="SM00363">
    <property type="entry name" value="S4"/>
    <property type="match status" value="1"/>
</dbReference>
<evidence type="ECO:0000259" key="6">
    <source>
        <dbReference type="SMART" id="SM00363"/>
    </source>
</evidence>
<dbReference type="GO" id="GO:0160140">
    <property type="term" value="F:23S rRNA pseudouridine(1911/1915/1917) synthase activity"/>
    <property type="evidence" value="ECO:0007669"/>
    <property type="project" value="UniProtKB-EC"/>
</dbReference>
<evidence type="ECO:0000256" key="3">
    <source>
        <dbReference type="ARBA" id="ARBA00023235"/>
    </source>
</evidence>
<protein>
    <recommendedName>
        <fullName evidence="5">Pseudouridine synthase</fullName>
        <ecNumber evidence="5">5.4.99.-</ecNumber>
    </recommendedName>
</protein>
<dbReference type="PANTHER" id="PTHR21600">
    <property type="entry name" value="MITOCHONDRIAL RNA PSEUDOURIDINE SYNTHASE"/>
    <property type="match status" value="1"/>
</dbReference>
<accession>A0ABS2MV17</accession>
<dbReference type="InterPro" id="IPR006145">
    <property type="entry name" value="PsdUridine_synth_RsuA/RluA"/>
</dbReference>
<keyword evidence="8" id="KW-1185">Reference proteome</keyword>
<dbReference type="InterPro" id="IPR002942">
    <property type="entry name" value="S4_RNA-bd"/>
</dbReference>
<dbReference type="InterPro" id="IPR020103">
    <property type="entry name" value="PsdUridine_synth_cat_dom_sf"/>
</dbReference>
<evidence type="ECO:0000256" key="2">
    <source>
        <dbReference type="ARBA" id="ARBA00010876"/>
    </source>
</evidence>
<dbReference type="SUPFAM" id="SSF55174">
    <property type="entry name" value="Alpha-L RNA-binding motif"/>
    <property type="match status" value="1"/>
</dbReference>
<dbReference type="InterPro" id="IPR006225">
    <property type="entry name" value="PsdUridine_synth_RluC/D"/>
</dbReference>
<comment type="catalytic activity">
    <reaction evidence="1 5">
        <text>a uridine in RNA = a pseudouridine in RNA</text>
        <dbReference type="Rhea" id="RHEA:48348"/>
        <dbReference type="Rhea" id="RHEA-COMP:12068"/>
        <dbReference type="Rhea" id="RHEA-COMP:12069"/>
        <dbReference type="ChEBI" id="CHEBI:65314"/>
        <dbReference type="ChEBI" id="CHEBI:65315"/>
    </reaction>
</comment>
<dbReference type="EC" id="5.4.99.-" evidence="5"/>
<evidence type="ECO:0000256" key="4">
    <source>
        <dbReference type="PROSITE-ProRule" id="PRU00182"/>
    </source>
</evidence>
<dbReference type="InterPro" id="IPR036986">
    <property type="entry name" value="S4_RNA-bd_sf"/>
</dbReference>
<dbReference type="Gene3D" id="3.30.2350.10">
    <property type="entry name" value="Pseudouridine synthase"/>
    <property type="match status" value="1"/>
</dbReference>
<dbReference type="CDD" id="cd02869">
    <property type="entry name" value="PseudoU_synth_RluA_like"/>
    <property type="match status" value="1"/>
</dbReference>
<dbReference type="CDD" id="cd00165">
    <property type="entry name" value="S4"/>
    <property type="match status" value="1"/>
</dbReference>
<evidence type="ECO:0000256" key="5">
    <source>
        <dbReference type="RuleBase" id="RU362028"/>
    </source>
</evidence>
<organism evidence="7 8">
    <name type="scientific">Aquibacillus albus</name>
    <dbReference type="NCBI Taxonomy" id="1168171"/>
    <lineage>
        <taxon>Bacteria</taxon>
        <taxon>Bacillati</taxon>
        <taxon>Bacillota</taxon>
        <taxon>Bacilli</taxon>
        <taxon>Bacillales</taxon>
        <taxon>Bacillaceae</taxon>
        <taxon>Aquibacillus</taxon>
    </lineage>
</organism>
<gene>
    <name evidence="7" type="ORF">JOC48_000201</name>
</gene>
<evidence type="ECO:0000313" key="8">
    <source>
        <dbReference type="Proteomes" id="UP001296943"/>
    </source>
</evidence>
<dbReference type="Gene3D" id="3.10.290.10">
    <property type="entry name" value="RNA-binding S4 domain"/>
    <property type="match status" value="1"/>
</dbReference>
<dbReference type="SUPFAM" id="SSF55120">
    <property type="entry name" value="Pseudouridine synthase"/>
    <property type="match status" value="1"/>
</dbReference>
<dbReference type="EMBL" id="JAFBDR010000001">
    <property type="protein sequence ID" value="MBM7569732.1"/>
    <property type="molecule type" value="Genomic_DNA"/>
</dbReference>
<sequence length="293" mass="33252">MITNNKYAYTVKNPTELLPFLLDKLNKGRNATKSVLARGQVSVNGQTVTAYNYPLQPGHTVTVLKNKVAKQRTFNGLTIVYEDKEILVIDKESGLLSIADDKEKQLTAYRQLTAYVREVNKNRNSRIFVVHRLDRDTSGLMMFAKTEKTKRTLQNDWKHMVTKRTYVALVEGKVTSPSGKVSSWLKESSTNIMYSSPKPNGGQHAVTHYNRKKFNQSFSLMELQLETGRKNQIRVHMADIGHPVVGDKKYGSTMNPVGRLCLHAKVLAFKHPVTGKVLRFESSTPKEFSFKFN</sequence>
<dbReference type="NCBIfam" id="TIGR00005">
    <property type="entry name" value="rluA_subfam"/>
    <property type="match status" value="1"/>
</dbReference>
<comment type="function">
    <text evidence="5">Responsible for synthesis of pseudouridine from uracil.</text>
</comment>
<dbReference type="PROSITE" id="PS01129">
    <property type="entry name" value="PSI_RLU"/>
    <property type="match status" value="1"/>
</dbReference>
<feature type="domain" description="RNA-binding S4" evidence="6">
    <location>
        <begin position="16"/>
        <end position="74"/>
    </location>
</feature>
<evidence type="ECO:0000313" key="7">
    <source>
        <dbReference type="EMBL" id="MBM7569732.1"/>
    </source>
</evidence>
<proteinExistence type="inferred from homology"/>
<dbReference type="Proteomes" id="UP001296943">
    <property type="component" value="Unassembled WGS sequence"/>
</dbReference>
<dbReference type="InterPro" id="IPR050188">
    <property type="entry name" value="RluA_PseudoU_synthase"/>
</dbReference>